<protein>
    <recommendedName>
        <fullName evidence="4">Orcokinin</fullName>
    </recommendedName>
</protein>
<feature type="chain" id="PRO_5008898739" description="Orcokinin" evidence="1">
    <location>
        <begin position="31"/>
        <end position="179"/>
    </location>
</feature>
<dbReference type="STRING" id="947166.A0A1D1VR41"/>
<proteinExistence type="predicted"/>
<keyword evidence="3" id="KW-1185">Reference proteome</keyword>
<comment type="caution">
    <text evidence="2">The sequence shown here is derived from an EMBL/GenBank/DDBJ whole genome shotgun (WGS) entry which is preliminary data.</text>
</comment>
<evidence type="ECO:0008006" key="4">
    <source>
        <dbReference type="Google" id="ProtNLM"/>
    </source>
</evidence>
<dbReference type="OrthoDB" id="6093641at2759"/>
<evidence type="ECO:0000256" key="1">
    <source>
        <dbReference type="SAM" id="SignalP"/>
    </source>
</evidence>
<gene>
    <name evidence="2" type="primary">RvY_11796-1</name>
    <name evidence="2" type="synonym">RvY_11796.1</name>
    <name evidence="2" type="ORF">RvY_11796</name>
</gene>
<dbReference type="Proteomes" id="UP000186922">
    <property type="component" value="Unassembled WGS sequence"/>
</dbReference>
<dbReference type="EMBL" id="BDGG01000006">
    <property type="protein sequence ID" value="GAV01019.1"/>
    <property type="molecule type" value="Genomic_DNA"/>
</dbReference>
<reference evidence="2 3" key="1">
    <citation type="journal article" date="2016" name="Nat. Commun.">
        <title>Extremotolerant tardigrade genome and improved radiotolerance of human cultured cells by tardigrade-unique protein.</title>
        <authorList>
            <person name="Hashimoto T."/>
            <person name="Horikawa D.D."/>
            <person name="Saito Y."/>
            <person name="Kuwahara H."/>
            <person name="Kozuka-Hata H."/>
            <person name="Shin-I T."/>
            <person name="Minakuchi Y."/>
            <person name="Ohishi K."/>
            <person name="Motoyama A."/>
            <person name="Aizu T."/>
            <person name="Enomoto A."/>
            <person name="Kondo K."/>
            <person name="Tanaka S."/>
            <person name="Hara Y."/>
            <person name="Koshikawa S."/>
            <person name="Sagara H."/>
            <person name="Miura T."/>
            <person name="Yokobori S."/>
            <person name="Miyagawa K."/>
            <person name="Suzuki Y."/>
            <person name="Kubo T."/>
            <person name="Oyama M."/>
            <person name="Kohara Y."/>
            <person name="Fujiyama A."/>
            <person name="Arakawa K."/>
            <person name="Katayama T."/>
            <person name="Toyoda A."/>
            <person name="Kunieda T."/>
        </authorList>
    </citation>
    <scope>NUCLEOTIDE SEQUENCE [LARGE SCALE GENOMIC DNA]</scope>
    <source>
        <strain evidence="2 3">YOKOZUNA-1</strain>
    </source>
</reference>
<keyword evidence="1" id="KW-0732">Signal</keyword>
<organism evidence="2 3">
    <name type="scientific">Ramazzottius varieornatus</name>
    <name type="common">Water bear</name>
    <name type="synonym">Tardigrade</name>
    <dbReference type="NCBI Taxonomy" id="947166"/>
    <lineage>
        <taxon>Eukaryota</taxon>
        <taxon>Metazoa</taxon>
        <taxon>Ecdysozoa</taxon>
        <taxon>Tardigrada</taxon>
        <taxon>Eutardigrada</taxon>
        <taxon>Parachela</taxon>
        <taxon>Hypsibioidea</taxon>
        <taxon>Ramazzottiidae</taxon>
        <taxon>Ramazzottius</taxon>
    </lineage>
</organism>
<sequence length="179" mass="19863">MQSFAKTLSGVCSTSTFLLVLLPALVCCKAIPDEVEKFRDARSFDSLVGGGLGRDLSHSLRKLPLSQRSRMDTLTGFGLGRSFDNDYVMYALPPWMARPYSANSEVAKRNFDQIDSSGGMGGFSKRNFDQMDAGGMGGFSKRNFDKFDRPGFGDFNKRDLGKRNFDMIDKAGFGTFSRR</sequence>
<dbReference type="AlphaFoldDB" id="A0A1D1VR41"/>
<accession>A0A1D1VR41</accession>
<evidence type="ECO:0000313" key="2">
    <source>
        <dbReference type="EMBL" id="GAV01019.1"/>
    </source>
</evidence>
<feature type="signal peptide" evidence="1">
    <location>
        <begin position="1"/>
        <end position="30"/>
    </location>
</feature>
<evidence type="ECO:0000313" key="3">
    <source>
        <dbReference type="Proteomes" id="UP000186922"/>
    </source>
</evidence>
<name>A0A1D1VR41_RAMVA</name>